<evidence type="ECO:0000256" key="4">
    <source>
        <dbReference type="ARBA" id="ARBA00005259"/>
    </source>
</evidence>
<feature type="binding site" evidence="16">
    <location>
        <begin position="284"/>
        <end position="290"/>
    </location>
    <ligand>
        <name>NADP(+)</name>
        <dbReference type="ChEBI" id="CHEBI:58349"/>
    </ligand>
</feature>
<dbReference type="OrthoDB" id="9800865at2"/>
<comment type="similarity">
    <text evidence="4 14">In the N-terminal section; belongs to the cytidine and deoxycytidylate deaminase family.</text>
</comment>
<evidence type="ECO:0000256" key="15">
    <source>
        <dbReference type="PIRSR" id="PIRSR006769-1"/>
    </source>
</evidence>
<dbReference type="InterPro" id="IPR002734">
    <property type="entry name" value="RibDG_C"/>
</dbReference>
<feature type="binding site" evidence="16">
    <location>
        <position position="203"/>
    </location>
    <ligand>
        <name>substrate</name>
    </ligand>
</feature>
<dbReference type="UniPathway" id="UPA00275">
    <property type="reaction ID" value="UER00401"/>
</dbReference>
<proteinExistence type="inferred from homology"/>
<feature type="binding site" evidence="17">
    <location>
        <position position="89"/>
    </location>
    <ligand>
        <name>Zn(2+)</name>
        <dbReference type="ChEBI" id="CHEBI:29105"/>
        <note>catalytic</note>
    </ligand>
</feature>
<feature type="binding site" evidence="16">
    <location>
        <position position="215"/>
    </location>
    <ligand>
        <name>NADP(+)</name>
        <dbReference type="ChEBI" id="CHEBI:58349"/>
    </ligand>
</feature>
<dbReference type="GO" id="GO:0009231">
    <property type="term" value="P:riboflavin biosynthetic process"/>
    <property type="evidence" value="ECO:0007669"/>
    <property type="project" value="UniProtKB-UniPathway"/>
</dbReference>
<evidence type="ECO:0000313" key="19">
    <source>
        <dbReference type="EMBL" id="CUU66522.1"/>
    </source>
</evidence>
<dbReference type="GO" id="GO:0008270">
    <property type="term" value="F:zinc ion binding"/>
    <property type="evidence" value="ECO:0007669"/>
    <property type="project" value="InterPro"/>
</dbReference>
<dbReference type="InterPro" id="IPR016193">
    <property type="entry name" value="Cytidine_deaminase-like"/>
</dbReference>
<dbReference type="GO" id="GO:0008835">
    <property type="term" value="F:diaminohydroxyphosphoribosylaminopyrimidine deaminase activity"/>
    <property type="evidence" value="ECO:0007669"/>
    <property type="project" value="UniProtKB-EC"/>
</dbReference>
<comment type="similarity">
    <text evidence="5 14">In the C-terminal section; belongs to the HTP reductase family.</text>
</comment>
<dbReference type="EC" id="3.5.4.26" evidence="14"/>
<dbReference type="InterPro" id="IPR002125">
    <property type="entry name" value="CMP_dCMP_dom"/>
</dbReference>
<evidence type="ECO:0000256" key="6">
    <source>
        <dbReference type="ARBA" id="ARBA00022619"/>
    </source>
</evidence>
<evidence type="ECO:0000256" key="9">
    <source>
        <dbReference type="ARBA" id="ARBA00022857"/>
    </source>
</evidence>
<dbReference type="InterPro" id="IPR004794">
    <property type="entry name" value="Eubact_RibD"/>
</dbReference>
<comment type="catalytic activity">
    <reaction evidence="12 14">
        <text>5-amino-6-(5-phospho-D-ribitylamino)uracil + NADP(+) = 5-amino-6-(5-phospho-D-ribosylamino)uracil + NADPH + H(+)</text>
        <dbReference type="Rhea" id="RHEA:17845"/>
        <dbReference type="ChEBI" id="CHEBI:15378"/>
        <dbReference type="ChEBI" id="CHEBI:57783"/>
        <dbReference type="ChEBI" id="CHEBI:58349"/>
        <dbReference type="ChEBI" id="CHEBI:58421"/>
        <dbReference type="ChEBI" id="CHEBI:58453"/>
        <dbReference type="EC" id="1.1.1.193"/>
    </reaction>
</comment>
<comment type="pathway">
    <text evidence="2 14">Cofactor biosynthesis; riboflavin biosynthesis; 5-amino-6-(D-ribitylamino)uracil from GTP: step 2/4.</text>
</comment>
<evidence type="ECO:0000256" key="10">
    <source>
        <dbReference type="ARBA" id="ARBA00023002"/>
    </source>
</evidence>
<dbReference type="PROSITE" id="PS00903">
    <property type="entry name" value="CYT_DCMP_DEAMINASES_1"/>
    <property type="match status" value="1"/>
</dbReference>
<evidence type="ECO:0000256" key="14">
    <source>
        <dbReference type="PIRNR" id="PIRNR006769"/>
    </source>
</evidence>
<protein>
    <recommendedName>
        <fullName evidence="14">Riboflavin biosynthesis protein RibD</fullName>
    </recommendedName>
    <domain>
        <recommendedName>
            <fullName evidence="14">Diaminohydroxyphosphoribosylaminopyrimidine deaminase</fullName>
            <shortName evidence="14">DRAP deaminase</shortName>
            <ecNumber evidence="14">3.5.4.26</ecNumber>
        </recommendedName>
        <alternativeName>
            <fullName evidence="14">Riboflavin-specific deaminase</fullName>
        </alternativeName>
    </domain>
    <domain>
        <recommendedName>
            <fullName evidence="14">5-amino-6-(5-phosphoribosylamino)uracil reductase</fullName>
            <ecNumber evidence="14">1.1.1.193</ecNumber>
        </recommendedName>
        <alternativeName>
            <fullName evidence="14">HTP reductase</fullName>
        </alternativeName>
    </domain>
</protein>
<dbReference type="RefSeq" id="WP_073884271.1">
    <property type="nucleotide sequence ID" value="NZ_FAUH01000012.1"/>
</dbReference>
<feature type="binding site" evidence="16">
    <location>
        <position position="187"/>
    </location>
    <ligand>
        <name>substrate</name>
    </ligand>
</feature>
<dbReference type="NCBIfam" id="TIGR00326">
    <property type="entry name" value="eubact_ribD"/>
    <property type="match status" value="1"/>
</dbReference>
<feature type="binding site" evidence="16">
    <location>
        <position position="282"/>
    </location>
    <ligand>
        <name>substrate</name>
    </ligand>
</feature>
<organism evidence="19 20">
    <name type="scientific">Corynebacterium variabile</name>
    <dbReference type="NCBI Taxonomy" id="1727"/>
    <lineage>
        <taxon>Bacteria</taxon>
        <taxon>Bacillati</taxon>
        <taxon>Actinomycetota</taxon>
        <taxon>Actinomycetes</taxon>
        <taxon>Mycobacteriales</taxon>
        <taxon>Corynebacteriaceae</taxon>
        <taxon>Corynebacterium</taxon>
    </lineage>
</organism>
<keyword evidence="20" id="KW-1185">Reference proteome</keyword>
<dbReference type="SUPFAM" id="SSF53927">
    <property type="entry name" value="Cytidine deaminase-like"/>
    <property type="match status" value="1"/>
</dbReference>
<dbReference type="Gene3D" id="3.40.140.10">
    <property type="entry name" value="Cytidine Deaminase, domain 2"/>
    <property type="match status" value="1"/>
</dbReference>
<evidence type="ECO:0000256" key="3">
    <source>
        <dbReference type="ARBA" id="ARBA00004910"/>
    </source>
</evidence>
<evidence type="ECO:0000256" key="5">
    <source>
        <dbReference type="ARBA" id="ARBA00007417"/>
    </source>
</evidence>
<gene>
    <name evidence="19" type="ORF">CVAR292_01867</name>
</gene>
<feature type="binding site" evidence="16">
    <location>
        <position position="219"/>
    </location>
    <ligand>
        <name>NADP(+)</name>
        <dbReference type="ChEBI" id="CHEBI:58349"/>
    </ligand>
</feature>
<dbReference type="SUPFAM" id="SSF53597">
    <property type="entry name" value="Dihydrofolate reductase-like"/>
    <property type="match status" value="1"/>
</dbReference>
<dbReference type="Proteomes" id="UP000182498">
    <property type="component" value="Unassembled WGS sequence"/>
</dbReference>
<dbReference type="PANTHER" id="PTHR38011:SF7">
    <property type="entry name" value="2,5-DIAMINO-6-RIBOSYLAMINO-4(3H)-PYRIMIDINONE 5'-PHOSPHATE REDUCTASE"/>
    <property type="match status" value="1"/>
</dbReference>
<feature type="binding site" evidence="16">
    <location>
        <position position="173"/>
    </location>
    <ligand>
        <name>NADP(+)</name>
        <dbReference type="ChEBI" id="CHEBI:58349"/>
    </ligand>
</feature>
<dbReference type="InterPro" id="IPR024072">
    <property type="entry name" value="DHFR-like_dom_sf"/>
</dbReference>
<keyword evidence="14 19" id="KW-0378">Hydrolase</keyword>
<comment type="cofactor">
    <cofactor evidence="14 17">
        <name>Zn(2+)</name>
        <dbReference type="ChEBI" id="CHEBI:29105"/>
    </cofactor>
    <text evidence="14 17">Binds 1 zinc ion.</text>
</comment>
<evidence type="ECO:0000259" key="18">
    <source>
        <dbReference type="PROSITE" id="PS51747"/>
    </source>
</evidence>
<feature type="binding site" evidence="16">
    <location>
        <position position="226"/>
    </location>
    <ligand>
        <name>substrate</name>
    </ligand>
</feature>
<evidence type="ECO:0000256" key="12">
    <source>
        <dbReference type="ARBA" id="ARBA00049861"/>
    </source>
</evidence>
<feature type="binding site" evidence="16">
    <location>
        <position position="223"/>
    </location>
    <ligand>
        <name>substrate</name>
    </ligand>
</feature>
<comment type="pathway">
    <text evidence="3 14">Cofactor biosynthesis; riboflavin biosynthesis; 5-amino-6-(D-ribitylamino)uracil from GTP: step 3/4.</text>
</comment>
<keyword evidence="11" id="KW-0511">Multifunctional enzyme</keyword>
<evidence type="ECO:0000256" key="16">
    <source>
        <dbReference type="PIRSR" id="PIRSR006769-2"/>
    </source>
</evidence>
<dbReference type="Pfam" id="PF01872">
    <property type="entry name" value="RibD_C"/>
    <property type="match status" value="1"/>
</dbReference>
<evidence type="ECO:0000256" key="7">
    <source>
        <dbReference type="ARBA" id="ARBA00022723"/>
    </source>
</evidence>
<feature type="binding site" evidence="17">
    <location>
        <position position="98"/>
    </location>
    <ligand>
        <name>Zn(2+)</name>
        <dbReference type="ChEBI" id="CHEBI:29105"/>
        <note>catalytic</note>
    </ligand>
</feature>
<dbReference type="PIRSF" id="PIRSF006769">
    <property type="entry name" value="RibD"/>
    <property type="match status" value="1"/>
</dbReference>
<evidence type="ECO:0000313" key="20">
    <source>
        <dbReference type="Proteomes" id="UP000182498"/>
    </source>
</evidence>
<comment type="catalytic activity">
    <reaction evidence="13 14">
        <text>2,5-diamino-6-hydroxy-4-(5-phosphoribosylamino)-pyrimidine + H2O + H(+) = 5-amino-6-(5-phospho-D-ribosylamino)uracil + NH4(+)</text>
        <dbReference type="Rhea" id="RHEA:21868"/>
        <dbReference type="ChEBI" id="CHEBI:15377"/>
        <dbReference type="ChEBI" id="CHEBI:15378"/>
        <dbReference type="ChEBI" id="CHEBI:28938"/>
        <dbReference type="ChEBI" id="CHEBI:58453"/>
        <dbReference type="ChEBI" id="CHEBI:58614"/>
        <dbReference type="EC" id="3.5.4.26"/>
    </reaction>
</comment>
<dbReference type="EC" id="1.1.1.193" evidence="14"/>
<dbReference type="InterPro" id="IPR016192">
    <property type="entry name" value="APOBEC/CMP_deaminase_Zn-bd"/>
</dbReference>
<reference evidence="20" key="1">
    <citation type="submission" date="2015-11" db="EMBL/GenBank/DDBJ databases">
        <authorList>
            <person name="Dugat-Bony E."/>
        </authorList>
    </citation>
    <scope>NUCLEOTIDE SEQUENCE [LARGE SCALE GENOMIC DNA]</scope>
    <source>
        <strain evidence="20">Mu292</strain>
    </source>
</reference>
<evidence type="ECO:0000256" key="1">
    <source>
        <dbReference type="ARBA" id="ARBA00002151"/>
    </source>
</evidence>
<dbReference type="InterPro" id="IPR050765">
    <property type="entry name" value="Riboflavin_Biosynth_HTPR"/>
</dbReference>
<dbReference type="EMBL" id="FAUH01000012">
    <property type="protein sequence ID" value="CUU66522.1"/>
    <property type="molecule type" value="Genomic_DNA"/>
</dbReference>
<keyword evidence="6 14" id="KW-0686">Riboflavin biosynthesis</keyword>
<keyword evidence="9 14" id="KW-0521">NADP</keyword>
<comment type="function">
    <text evidence="1 14">Converts 2,5-diamino-6-(ribosylamino)-4(3h)-pyrimidinone 5'-phosphate into 5-amino-6-(ribosylamino)-2,4(1h,3h)-pyrimidinedione 5'-phosphate.</text>
</comment>
<evidence type="ECO:0000256" key="13">
    <source>
        <dbReference type="ARBA" id="ARBA00049886"/>
    </source>
</evidence>
<evidence type="ECO:0000256" key="11">
    <source>
        <dbReference type="ARBA" id="ARBA00023268"/>
    </source>
</evidence>
<accession>A0A0X2NLZ6</accession>
<sequence length="353" mass="35635">MGPQHSYLRLVGDPVLASALEAADAAGQAVRGTTSPNPPVGAVILSVDGDVVGTGGTSPVGGPHAEVNALAEAGEKARGGTAVVTLEPCNHTGRTGPCALALLEAGIARVVYAFADPGDAEGGGAEFLRSHGVPVTGPLVTGDTGLDGVPQFSVEPWLASRRLGRPHVTLKYAGTLDGFAAATDGTSQWITGESARALVHLDRSRRDAIIVGTGTILADDPRLTARRPEGGLYDHQPERVVVGRTDVPVDAAVFPALRYRGGALAEVLADLGARGIVDVLIEGGPHIAASFIADGLVDAVDAYTAPALLGAGIPTVAPAASTATTIGGISRFTLRSVDVVDGDIVSVSTAHRG</sequence>
<dbReference type="GO" id="GO:0008703">
    <property type="term" value="F:5-amino-6-(5-phosphoribosylamino)uracil reductase activity"/>
    <property type="evidence" value="ECO:0007669"/>
    <property type="project" value="UniProtKB-EC"/>
</dbReference>
<keyword evidence="7 14" id="KW-0479">Metal-binding</keyword>
<dbReference type="PANTHER" id="PTHR38011">
    <property type="entry name" value="DIHYDROFOLATE REDUCTASE FAMILY PROTEIN (AFU_ORTHOLOGUE AFUA_8G06820)"/>
    <property type="match status" value="1"/>
</dbReference>
<evidence type="ECO:0000256" key="8">
    <source>
        <dbReference type="ARBA" id="ARBA00022833"/>
    </source>
</evidence>
<keyword evidence="8 14" id="KW-0862">Zinc</keyword>
<feature type="binding site" evidence="16">
    <location>
        <position position="189"/>
    </location>
    <ligand>
        <name>NADP(+)</name>
        <dbReference type="ChEBI" id="CHEBI:58349"/>
    </ligand>
</feature>
<dbReference type="CDD" id="cd01284">
    <property type="entry name" value="Riboflavin_deaminase-reductase"/>
    <property type="match status" value="1"/>
</dbReference>
<dbReference type="PROSITE" id="PS51747">
    <property type="entry name" value="CYT_DCMP_DEAMINASES_2"/>
    <property type="match status" value="1"/>
</dbReference>
<keyword evidence="10 14" id="KW-0560">Oxidoreductase</keyword>
<feature type="binding site" evidence="17">
    <location>
        <position position="64"/>
    </location>
    <ligand>
        <name>Zn(2+)</name>
        <dbReference type="ChEBI" id="CHEBI:29105"/>
        <note>catalytic</note>
    </ligand>
</feature>
<dbReference type="Pfam" id="PF00383">
    <property type="entry name" value="dCMP_cyt_deam_1"/>
    <property type="match status" value="1"/>
</dbReference>
<feature type="active site" description="Proton donor" evidence="15">
    <location>
        <position position="66"/>
    </location>
</feature>
<dbReference type="AlphaFoldDB" id="A0A0X2NLZ6"/>
<feature type="domain" description="CMP/dCMP-type deaminase" evidence="18">
    <location>
        <begin position="14"/>
        <end position="135"/>
    </location>
</feature>
<name>A0A0X2NLZ6_9CORY</name>
<evidence type="ECO:0000256" key="2">
    <source>
        <dbReference type="ARBA" id="ARBA00004882"/>
    </source>
</evidence>
<evidence type="ECO:0000256" key="17">
    <source>
        <dbReference type="PIRSR" id="PIRSR006769-3"/>
    </source>
</evidence>
<dbReference type="Gene3D" id="3.40.430.10">
    <property type="entry name" value="Dihydrofolate Reductase, subunit A"/>
    <property type="match status" value="2"/>
</dbReference>